<dbReference type="KEGG" id="hch:HCH_00423"/>
<reference evidence="2 3" key="1">
    <citation type="journal article" date="2005" name="Nucleic Acids Res.">
        <title>Genomic blueprint of Hahella chejuensis, a marine microbe producing an algicidal agent.</title>
        <authorList>
            <person name="Jeong H."/>
            <person name="Yim J.H."/>
            <person name="Lee C."/>
            <person name="Choi S.-H."/>
            <person name="Park Y.K."/>
            <person name="Yoon S.H."/>
            <person name="Hur C.-G."/>
            <person name="Kang H.-Y."/>
            <person name="Kim D."/>
            <person name="Lee H.H."/>
            <person name="Park K.H."/>
            <person name="Park S.-H."/>
            <person name="Park H.-S."/>
            <person name="Lee H.K."/>
            <person name="Oh T.K."/>
            <person name="Kim J.F."/>
        </authorList>
    </citation>
    <scope>NUCLEOTIDE SEQUENCE [LARGE SCALE GENOMIC DNA]</scope>
    <source>
        <strain evidence="2 3">KCTC 2396</strain>
    </source>
</reference>
<dbReference type="OrthoDB" id="5734086at2"/>
<keyword evidence="3" id="KW-1185">Reference proteome</keyword>
<sequence length="271" mass="29673">MIVFTATDQVTGKVFAGSTRRSLEDHWGHLLVQESEGAMGEFFETLRSSGADSFKMEEWGYSDNPKELREMLAEAMEALGARAIKVTLTRPENKSKPSMDLMKELEALKQEMSDGSDDPDYTPKKKEAVVKPEAPKTVPKAEPKPLRHTASTREAEEMRALIAGIEARRRGGTKAGQKAAKKAGAAGLAKAAKSASGAAENAAPVSRPKLSEGRTGSAAKEKRIREAIAAEKAELEAQKRNQASDEAKEMREIMARLDQRTKETARIHRRL</sequence>
<feature type="compositionally biased region" description="Basic and acidic residues" evidence="1">
    <location>
        <begin position="121"/>
        <end position="159"/>
    </location>
</feature>
<accession>Q2SPU1</accession>
<feature type="compositionally biased region" description="Low complexity" evidence="1">
    <location>
        <begin position="175"/>
        <end position="203"/>
    </location>
</feature>
<evidence type="ECO:0000256" key="1">
    <source>
        <dbReference type="SAM" id="MobiDB-lite"/>
    </source>
</evidence>
<proteinExistence type="predicted"/>
<protein>
    <submittedName>
        <fullName evidence="2">Uncharacterized protein</fullName>
    </submittedName>
</protein>
<dbReference type="AlphaFoldDB" id="Q2SPU1"/>
<organism evidence="2 3">
    <name type="scientific">Hahella chejuensis (strain KCTC 2396)</name>
    <dbReference type="NCBI Taxonomy" id="349521"/>
    <lineage>
        <taxon>Bacteria</taxon>
        <taxon>Pseudomonadati</taxon>
        <taxon>Pseudomonadota</taxon>
        <taxon>Gammaproteobacteria</taxon>
        <taxon>Oceanospirillales</taxon>
        <taxon>Hahellaceae</taxon>
        <taxon>Hahella</taxon>
    </lineage>
</organism>
<dbReference type="Proteomes" id="UP000000238">
    <property type="component" value="Chromosome"/>
</dbReference>
<dbReference type="HOGENOM" id="CLU_1041688_0_0_6"/>
<dbReference type="EMBL" id="CP000155">
    <property type="protein sequence ID" value="ABC27333.1"/>
    <property type="molecule type" value="Genomic_DNA"/>
</dbReference>
<name>Q2SPU1_HAHCH</name>
<gene>
    <name evidence="2" type="ordered locus">HCH_00423</name>
</gene>
<feature type="region of interest" description="Disordered" evidence="1">
    <location>
        <begin position="111"/>
        <end position="224"/>
    </location>
</feature>
<evidence type="ECO:0000313" key="2">
    <source>
        <dbReference type="EMBL" id="ABC27333.1"/>
    </source>
</evidence>
<dbReference type="eggNOG" id="ENOG50336WQ">
    <property type="taxonomic scope" value="Bacteria"/>
</dbReference>
<dbReference type="RefSeq" id="WP_011394410.1">
    <property type="nucleotide sequence ID" value="NC_007645.1"/>
</dbReference>
<evidence type="ECO:0000313" key="3">
    <source>
        <dbReference type="Proteomes" id="UP000000238"/>
    </source>
</evidence>